<evidence type="ECO:0000313" key="3">
    <source>
        <dbReference type="Proteomes" id="UP000284548"/>
    </source>
</evidence>
<evidence type="ECO:0000313" key="2">
    <source>
        <dbReference type="EMBL" id="RHH85367.1"/>
    </source>
</evidence>
<name>A0A3R6F237_9BACT</name>
<organism evidence="2 3">
    <name type="scientific">Segatella copri</name>
    <dbReference type="NCBI Taxonomy" id="165179"/>
    <lineage>
        <taxon>Bacteria</taxon>
        <taxon>Pseudomonadati</taxon>
        <taxon>Bacteroidota</taxon>
        <taxon>Bacteroidia</taxon>
        <taxon>Bacteroidales</taxon>
        <taxon>Prevotellaceae</taxon>
        <taxon>Segatella</taxon>
    </lineage>
</organism>
<feature type="domain" description="Helix-turn-helix" evidence="1">
    <location>
        <begin position="59"/>
        <end position="111"/>
    </location>
</feature>
<protein>
    <submittedName>
        <fullName evidence="2">DNA-binding protein</fullName>
    </submittedName>
</protein>
<accession>A0A3R6F237</accession>
<dbReference type="Proteomes" id="UP000284548">
    <property type="component" value="Unassembled WGS sequence"/>
</dbReference>
<dbReference type="AlphaFoldDB" id="A0A3R6F237"/>
<proteinExistence type="predicted"/>
<reference evidence="2 3" key="1">
    <citation type="submission" date="2018-08" db="EMBL/GenBank/DDBJ databases">
        <title>A genome reference for cultivated species of the human gut microbiota.</title>
        <authorList>
            <person name="Zou Y."/>
            <person name="Xue W."/>
            <person name="Luo G."/>
        </authorList>
    </citation>
    <scope>NUCLEOTIDE SEQUENCE [LARGE SCALE GENOMIC DNA]</scope>
    <source>
        <strain evidence="2 3">AM16-54</strain>
    </source>
</reference>
<dbReference type="InterPro" id="IPR041657">
    <property type="entry name" value="HTH_17"/>
</dbReference>
<gene>
    <name evidence="2" type="ORF">DW192_01145</name>
</gene>
<sequence>MGKLFGYHTLGVLLKSLSDSCFRADEQEKRGEKVTACGMSSDEIEDLCENYLPYALNPMLSTEEVKEKLHVSDATLNRMVARGDIPNGVCKKRGHTRYFKKWDILHFIKSKRKS</sequence>
<dbReference type="GO" id="GO:0003677">
    <property type="term" value="F:DNA binding"/>
    <property type="evidence" value="ECO:0007669"/>
    <property type="project" value="UniProtKB-KW"/>
</dbReference>
<comment type="caution">
    <text evidence="2">The sequence shown here is derived from an EMBL/GenBank/DDBJ whole genome shotgun (WGS) entry which is preliminary data.</text>
</comment>
<evidence type="ECO:0000259" key="1">
    <source>
        <dbReference type="Pfam" id="PF12728"/>
    </source>
</evidence>
<dbReference type="RefSeq" id="WP_118253250.1">
    <property type="nucleotide sequence ID" value="NZ_QRKB01000001.1"/>
</dbReference>
<dbReference type="EMBL" id="QRKB01000001">
    <property type="protein sequence ID" value="RHH85367.1"/>
    <property type="molecule type" value="Genomic_DNA"/>
</dbReference>
<dbReference type="Pfam" id="PF12728">
    <property type="entry name" value="HTH_17"/>
    <property type="match status" value="1"/>
</dbReference>
<keyword evidence="2" id="KW-0238">DNA-binding</keyword>